<reference evidence="1 2" key="1">
    <citation type="submission" date="2021-01" db="EMBL/GenBank/DDBJ databases">
        <title>Whole genome shotgun sequence of Catellatospora chokoriensis NBRC 107358.</title>
        <authorList>
            <person name="Komaki H."/>
            <person name="Tamura T."/>
        </authorList>
    </citation>
    <scope>NUCLEOTIDE SEQUENCE [LARGE SCALE GENOMIC DNA]</scope>
    <source>
        <strain evidence="1 2">NBRC 107358</strain>
    </source>
</reference>
<comment type="caution">
    <text evidence="1">The sequence shown here is derived from an EMBL/GenBank/DDBJ whole genome shotgun (WGS) entry which is preliminary data.</text>
</comment>
<protein>
    <submittedName>
        <fullName evidence="1">Uncharacterized protein</fullName>
    </submittedName>
</protein>
<proteinExistence type="predicted"/>
<sequence>MTGTGYDVDPRDLRAADRDIRDAVGDITAAWTPLRPAIGVPDDDTTTAEAAVWCAGALDRQINGLVAQSLDFAQRLDRAAFEY</sequence>
<keyword evidence="2" id="KW-1185">Reference proteome</keyword>
<name>A0A8J3K538_9ACTN</name>
<dbReference type="Proteomes" id="UP000619293">
    <property type="component" value="Unassembled WGS sequence"/>
</dbReference>
<dbReference type="AlphaFoldDB" id="A0A8J3K538"/>
<dbReference type="EMBL" id="BONG01000023">
    <property type="protein sequence ID" value="GIF90438.1"/>
    <property type="molecule type" value="Genomic_DNA"/>
</dbReference>
<gene>
    <name evidence="1" type="ORF">Cch02nite_38820</name>
</gene>
<accession>A0A8J3K538</accession>
<evidence type="ECO:0000313" key="1">
    <source>
        <dbReference type="EMBL" id="GIF90438.1"/>
    </source>
</evidence>
<evidence type="ECO:0000313" key="2">
    <source>
        <dbReference type="Proteomes" id="UP000619293"/>
    </source>
</evidence>
<dbReference type="RefSeq" id="WP_191842599.1">
    <property type="nucleotide sequence ID" value="NZ_BAAALB010000024.1"/>
</dbReference>
<organism evidence="1 2">
    <name type="scientific">Catellatospora chokoriensis</name>
    <dbReference type="NCBI Taxonomy" id="310353"/>
    <lineage>
        <taxon>Bacteria</taxon>
        <taxon>Bacillati</taxon>
        <taxon>Actinomycetota</taxon>
        <taxon>Actinomycetes</taxon>
        <taxon>Micromonosporales</taxon>
        <taxon>Micromonosporaceae</taxon>
        <taxon>Catellatospora</taxon>
    </lineage>
</organism>